<dbReference type="EMBL" id="BK015664">
    <property type="protein sequence ID" value="DAE18835.1"/>
    <property type="molecule type" value="Genomic_DNA"/>
</dbReference>
<protein>
    <submittedName>
        <fullName evidence="2">Uncharacterized protein</fullName>
    </submittedName>
</protein>
<sequence length="139" mass="16101">MTENTAKNKRYFVFIIISIVIIIACLIKIWKTFNPGIDYQSMNNEITEYLNGLNNIKKIESNEAGTYRIILSDEIWYSAEEKDKASYCLAVNTTITAICQKYKALKDTQKAYIYYYDESGVLIAEPSEKLYSLESKILY</sequence>
<feature type="transmembrane region" description="Helical" evidence="1">
    <location>
        <begin position="12"/>
        <end position="30"/>
    </location>
</feature>
<evidence type="ECO:0000256" key="1">
    <source>
        <dbReference type="SAM" id="Phobius"/>
    </source>
</evidence>
<keyword evidence="1" id="KW-0472">Membrane</keyword>
<accession>A0A8S5QJ35</accession>
<dbReference type="PROSITE" id="PS51257">
    <property type="entry name" value="PROKAR_LIPOPROTEIN"/>
    <property type="match status" value="1"/>
</dbReference>
<organism evidence="2">
    <name type="scientific">Myoviridae sp. ct3mI7</name>
    <dbReference type="NCBI Taxonomy" id="2825028"/>
    <lineage>
        <taxon>Viruses</taxon>
        <taxon>Duplodnaviria</taxon>
        <taxon>Heunggongvirae</taxon>
        <taxon>Uroviricota</taxon>
        <taxon>Caudoviricetes</taxon>
    </lineage>
</organism>
<name>A0A8S5QJ35_9CAUD</name>
<evidence type="ECO:0000313" key="2">
    <source>
        <dbReference type="EMBL" id="DAE18835.1"/>
    </source>
</evidence>
<proteinExistence type="predicted"/>
<reference evidence="2" key="1">
    <citation type="journal article" date="2021" name="Proc. Natl. Acad. Sci. U.S.A.">
        <title>A Catalog of Tens of Thousands of Viruses from Human Metagenomes Reveals Hidden Associations with Chronic Diseases.</title>
        <authorList>
            <person name="Tisza M.J."/>
            <person name="Buck C.B."/>
        </authorList>
    </citation>
    <scope>NUCLEOTIDE SEQUENCE</scope>
    <source>
        <strain evidence="2">Ct3mI7</strain>
    </source>
</reference>
<keyword evidence="1" id="KW-0812">Transmembrane</keyword>
<keyword evidence="1" id="KW-1133">Transmembrane helix</keyword>